<proteinExistence type="predicted"/>
<sequence length="114" mass="12640">MQLSLPQLLSLFGKRGSVSSPNCLRWHLFGGVCWSHQLQIRRPHYAGTFRFRAKAIGSAMECPTMWHAAICARLLSLLEEGSDMVASFAVALDSWRNLLGHLVYETTAKSSGFG</sequence>
<evidence type="ECO:0000313" key="2">
    <source>
        <dbReference type="Proteomes" id="UP000499080"/>
    </source>
</evidence>
<comment type="caution">
    <text evidence="1">The sequence shown here is derived from an EMBL/GenBank/DDBJ whole genome shotgun (WGS) entry which is preliminary data.</text>
</comment>
<evidence type="ECO:0000313" key="1">
    <source>
        <dbReference type="EMBL" id="GBN38775.1"/>
    </source>
</evidence>
<dbReference type="AlphaFoldDB" id="A0A4Y2NH20"/>
<name>A0A4Y2NH20_ARAVE</name>
<protein>
    <submittedName>
        <fullName evidence="1">Uncharacterized protein</fullName>
    </submittedName>
</protein>
<keyword evidence="2" id="KW-1185">Reference proteome</keyword>
<reference evidence="1 2" key="1">
    <citation type="journal article" date="2019" name="Sci. Rep.">
        <title>Orb-weaving spider Araneus ventricosus genome elucidates the spidroin gene catalogue.</title>
        <authorList>
            <person name="Kono N."/>
            <person name="Nakamura H."/>
            <person name="Ohtoshi R."/>
            <person name="Moran D.A.P."/>
            <person name="Shinohara A."/>
            <person name="Yoshida Y."/>
            <person name="Fujiwara M."/>
            <person name="Mori M."/>
            <person name="Tomita M."/>
            <person name="Arakawa K."/>
        </authorList>
    </citation>
    <scope>NUCLEOTIDE SEQUENCE [LARGE SCALE GENOMIC DNA]</scope>
</reference>
<dbReference type="Proteomes" id="UP000499080">
    <property type="component" value="Unassembled WGS sequence"/>
</dbReference>
<accession>A0A4Y2NH20</accession>
<organism evidence="1 2">
    <name type="scientific">Araneus ventricosus</name>
    <name type="common">Orbweaver spider</name>
    <name type="synonym">Epeira ventricosa</name>
    <dbReference type="NCBI Taxonomy" id="182803"/>
    <lineage>
        <taxon>Eukaryota</taxon>
        <taxon>Metazoa</taxon>
        <taxon>Ecdysozoa</taxon>
        <taxon>Arthropoda</taxon>
        <taxon>Chelicerata</taxon>
        <taxon>Arachnida</taxon>
        <taxon>Araneae</taxon>
        <taxon>Araneomorphae</taxon>
        <taxon>Entelegynae</taxon>
        <taxon>Araneoidea</taxon>
        <taxon>Araneidae</taxon>
        <taxon>Araneus</taxon>
    </lineage>
</organism>
<gene>
    <name evidence="1" type="ORF">AVEN_14750_1</name>
</gene>
<dbReference type="EMBL" id="BGPR01128082">
    <property type="protein sequence ID" value="GBN38775.1"/>
    <property type="molecule type" value="Genomic_DNA"/>
</dbReference>